<dbReference type="InterPro" id="IPR001789">
    <property type="entry name" value="Sig_transdc_resp-reg_receiver"/>
</dbReference>
<dbReference type="PANTHER" id="PTHR32071">
    <property type="entry name" value="TRANSCRIPTIONAL REGULATORY PROTEIN"/>
    <property type="match status" value="1"/>
</dbReference>
<dbReference type="PROSITE" id="PS50045">
    <property type="entry name" value="SIGMA54_INTERACT_4"/>
    <property type="match status" value="1"/>
</dbReference>
<dbReference type="InterPro" id="IPR058031">
    <property type="entry name" value="AAA_lid_NorR"/>
</dbReference>
<evidence type="ECO:0000256" key="1">
    <source>
        <dbReference type="ARBA" id="ARBA00022741"/>
    </source>
</evidence>
<dbReference type="InterPro" id="IPR025662">
    <property type="entry name" value="Sigma_54_int_dom_ATP-bd_1"/>
</dbReference>
<dbReference type="PRINTS" id="PR01590">
    <property type="entry name" value="HTHFIS"/>
</dbReference>
<dbReference type="Gene3D" id="1.10.10.60">
    <property type="entry name" value="Homeodomain-like"/>
    <property type="match status" value="1"/>
</dbReference>
<dbReference type="Pfam" id="PF00158">
    <property type="entry name" value="Sigma54_activat"/>
    <property type="match status" value="1"/>
</dbReference>
<evidence type="ECO:0000313" key="9">
    <source>
        <dbReference type="EMBL" id="GLQ54750.1"/>
    </source>
</evidence>
<dbReference type="RefSeq" id="WP_284340197.1">
    <property type="nucleotide sequence ID" value="NZ_BSNS01000009.1"/>
</dbReference>
<feature type="domain" description="Response regulatory" evidence="8">
    <location>
        <begin position="6"/>
        <end position="120"/>
    </location>
</feature>
<evidence type="ECO:0000256" key="5">
    <source>
        <dbReference type="ARBA" id="ARBA00023163"/>
    </source>
</evidence>
<dbReference type="SMART" id="SM00448">
    <property type="entry name" value="REC"/>
    <property type="match status" value="1"/>
</dbReference>
<dbReference type="SUPFAM" id="SSF46689">
    <property type="entry name" value="Homeodomain-like"/>
    <property type="match status" value="1"/>
</dbReference>
<dbReference type="InterPro" id="IPR002197">
    <property type="entry name" value="HTH_Fis"/>
</dbReference>
<dbReference type="SUPFAM" id="SSF52172">
    <property type="entry name" value="CheY-like"/>
    <property type="match status" value="1"/>
</dbReference>
<keyword evidence="5" id="KW-0804">Transcription</keyword>
<keyword evidence="2" id="KW-0067">ATP-binding</keyword>
<dbReference type="InterPro" id="IPR011006">
    <property type="entry name" value="CheY-like_superfamily"/>
</dbReference>
<dbReference type="PROSITE" id="PS00688">
    <property type="entry name" value="SIGMA54_INTERACT_3"/>
    <property type="match status" value="1"/>
</dbReference>
<dbReference type="PANTHER" id="PTHR32071:SF57">
    <property type="entry name" value="C4-DICARBOXYLATE TRANSPORT TRANSCRIPTIONAL REGULATORY PROTEIN DCTD"/>
    <property type="match status" value="1"/>
</dbReference>
<keyword evidence="6" id="KW-0597">Phosphoprotein</keyword>
<evidence type="ECO:0000259" key="7">
    <source>
        <dbReference type="PROSITE" id="PS50045"/>
    </source>
</evidence>
<evidence type="ECO:0000256" key="2">
    <source>
        <dbReference type="ARBA" id="ARBA00022840"/>
    </source>
</evidence>
<comment type="caution">
    <text evidence="9">The sequence shown here is derived from an EMBL/GenBank/DDBJ whole genome shotgun (WGS) entry which is preliminary data.</text>
</comment>
<keyword evidence="10" id="KW-1185">Reference proteome</keyword>
<dbReference type="Pfam" id="PF00072">
    <property type="entry name" value="Response_reg"/>
    <property type="match status" value="1"/>
</dbReference>
<dbReference type="CDD" id="cd17549">
    <property type="entry name" value="REC_DctD-like"/>
    <property type="match status" value="1"/>
</dbReference>
<sequence length="449" mass="48907">MTDRGVIAFIDDEPELCEAASEWLSVSGFAVETFSDSGEALRRIDPRQCDCVVTDLRMPGAGGLDVLARMQKADRDLPVILLTGHGDVQMAVEAMQAGAYDFIEKPYDAERLVAVLDRAVERRRLRGEVHRLQSALGGEAALEDRLVGISPAIVDVRRRIAQLADVDVDLLIRGETGTGKEVVARALHDLGRRAKGNFVAINCAAIPETIFESEIFGHERGAFTGAGAERIGKFEFALGGTIFLDEIESMPLALQAKVLRAIQERSIERLGSNRAIPLDVRFIAASKLDLKAESDAGRFRADLYFRLGTVEIDLPPLRERREDVALLFTLFAAEAARRFSREAPEFGHALLADLRAAPWPGNVRELKAAADRAVLGLAENVASTASGIERGEGTLAEKVAHFEAELIAEALRTANGSTAEAAEILGLPRRTLNEKIARYSLRDMAETGR</sequence>
<dbReference type="Gene3D" id="3.40.50.300">
    <property type="entry name" value="P-loop containing nucleotide triphosphate hydrolases"/>
    <property type="match status" value="1"/>
</dbReference>
<dbReference type="EMBL" id="BSNS01000009">
    <property type="protein sequence ID" value="GLQ54750.1"/>
    <property type="molecule type" value="Genomic_DNA"/>
</dbReference>
<dbReference type="Gene3D" id="3.40.50.2300">
    <property type="match status" value="1"/>
</dbReference>
<feature type="modified residue" description="4-aspartylphosphate" evidence="6">
    <location>
        <position position="55"/>
    </location>
</feature>
<keyword evidence="1" id="KW-0547">Nucleotide-binding</keyword>
<organism evidence="9 10">
    <name type="scientific">Devosia nitrariae</name>
    <dbReference type="NCBI Taxonomy" id="2071872"/>
    <lineage>
        <taxon>Bacteria</taxon>
        <taxon>Pseudomonadati</taxon>
        <taxon>Pseudomonadota</taxon>
        <taxon>Alphaproteobacteria</taxon>
        <taxon>Hyphomicrobiales</taxon>
        <taxon>Devosiaceae</taxon>
        <taxon>Devosia</taxon>
    </lineage>
</organism>
<accession>A0ABQ5W490</accession>
<dbReference type="InterPro" id="IPR027417">
    <property type="entry name" value="P-loop_NTPase"/>
</dbReference>
<evidence type="ECO:0000256" key="4">
    <source>
        <dbReference type="ARBA" id="ARBA00023015"/>
    </source>
</evidence>
<dbReference type="Gene3D" id="1.10.8.60">
    <property type="match status" value="1"/>
</dbReference>
<evidence type="ECO:0000313" key="10">
    <source>
        <dbReference type="Proteomes" id="UP001156691"/>
    </source>
</evidence>
<dbReference type="Proteomes" id="UP001156691">
    <property type="component" value="Unassembled WGS sequence"/>
</dbReference>
<dbReference type="Pfam" id="PF02954">
    <property type="entry name" value="HTH_8"/>
    <property type="match status" value="1"/>
</dbReference>
<proteinExistence type="predicted"/>
<dbReference type="InterPro" id="IPR025944">
    <property type="entry name" value="Sigma_54_int_dom_CS"/>
</dbReference>
<evidence type="ECO:0000256" key="3">
    <source>
        <dbReference type="ARBA" id="ARBA00023012"/>
    </source>
</evidence>
<dbReference type="PROSITE" id="PS00675">
    <property type="entry name" value="SIGMA54_INTERACT_1"/>
    <property type="match status" value="1"/>
</dbReference>
<evidence type="ECO:0000259" key="8">
    <source>
        <dbReference type="PROSITE" id="PS50110"/>
    </source>
</evidence>
<dbReference type="InterPro" id="IPR003593">
    <property type="entry name" value="AAA+_ATPase"/>
</dbReference>
<reference evidence="10" key="1">
    <citation type="journal article" date="2019" name="Int. J. Syst. Evol. Microbiol.">
        <title>The Global Catalogue of Microorganisms (GCM) 10K type strain sequencing project: providing services to taxonomists for standard genome sequencing and annotation.</title>
        <authorList>
            <consortium name="The Broad Institute Genomics Platform"/>
            <consortium name="The Broad Institute Genome Sequencing Center for Infectious Disease"/>
            <person name="Wu L."/>
            <person name="Ma J."/>
        </authorList>
    </citation>
    <scope>NUCLEOTIDE SEQUENCE [LARGE SCALE GENOMIC DNA]</scope>
    <source>
        <strain evidence="10">NBRC 112416</strain>
    </source>
</reference>
<dbReference type="CDD" id="cd00009">
    <property type="entry name" value="AAA"/>
    <property type="match status" value="1"/>
</dbReference>
<dbReference type="InterPro" id="IPR009057">
    <property type="entry name" value="Homeodomain-like_sf"/>
</dbReference>
<dbReference type="SMART" id="SM00382">
    <property type="entry name" value="AAA"/>
    <property type="match status" value="1"/>
</dbReference>
<protein>
    <submittedName>
        <fullName evidence="9">Sigma-54-dependent Fis family transcriptional regulator</fullName>
    </submittedName>
</protein>
<name>A0ABQ5W490_9HYPH</name>
<feature type="domain" description="Sigma-54 factor interaction" evidence="7">
    <location>
        <begin position="146"/>
        <end position="375"/>
    </location>
</feature>
<dbReference type="PROSITE" id="PS50110">
    <property type="entry name" value="RESPONSE_REGULATORY"/>
    <property type="match status" value="1"/>
</dbReference>
<dbReference type="SUPFAM" id="SSF52540">
    <property type="entry name" value="P-loop containing nucleoside triphosphate hydrolases"/>
    <property type="match status" value="1"/>
</dbReference>
<gene>
    <name evidence="9" type="ORF">GCM10010862_20090</name>
</gene>
<keyword evidence="3" id="KW-0902">Two-component regulatory system</keyword>
<evidence type="ECO:0000256" key="6">
    <source>
        <dbReference type="PROSITE-ProRule" id="PRU00169"/>
    </source>
</evidence>
<dbReference type="Pfam" id="PF25601">
    <property type="entry name" value="AAA_lid_14"/>
    <property type="match status" value="1"/>
</dbReference>
<dbReference type="InterPro" id="IPR002078">
    <property type="entry name" value="Sigma_54_int"/>
</dbReference>
<keyword evidence="4" id="KW-0805">Transcription regulation</keyword>